<dbReference type="PANTHER" id="PTHR15434">
    <property type="entry name" value="HEAT SHOCK FACTOR 2-BINDING PROTEIN"/>
    <property type="match status" value="1"/>
</dbReference>
<dbReference type="GO" id="GO:0005829">
    <property type="term" value="C:cytosol"/>
    <property type="evidence" value="ECO:0007669"/>
    <property type="project" value="TreeGrafter"/>
</dbReference>
<comment type="caution">
    <text evidence="2">The sequence shown here is derived from an EMBL/GenBank/DDBJ whole genome shotgun (WGS) entry which is preliminary data.</text>
</comment>
<dbReference type="AlphaFoldDB" id="A0A9J6BMH9"/>
<dbReference type="PANTHER" id="PTHR15434:SF2">
    <property type="entry name" value="HEAT SHOCK FACTOR 2-BINDING PROTEIN"/>
    <property type="match status" value="1"/>
</dbReference>
<accession>A0A9J6BMH9</accession>
<organism evidence="2 3">
    <name type="scientific">Polypedilum vanderplanki</name>
    <name type="common">Sleeping chironomid midge</name>
    <dbReference type="NCBI Taxonomy" id="319348"/>
    <lineage>
        <taxon>Eukaryota</taxon>
        <taxon>Metazoa</taxon>
        <taxon>Ecdysozoa</taxon>
        <taxon>Arthropoda</taxon>
        <taxon>Hexapoda</taxon>
        <taxon>Insecta</taxon>
        <taxon>Pterygota</taxon>
        <taxon>Neoptera</taxon>
        <taxon>Endopterygota</taxon>
        <taxon>Diptera</taxon>
        <taxon>Nematocera</taxon>
        <taxon>Chironomoidea</taxon>
        <taxon>Chironomidae</taxon>
        <taxon>Chironominae</taxon>
        <taxon>Polypedilum</taxon>
        <taxon>Polypedilum</taxon>
    </lineage>
</organism>
<proteinExistence type="predicted"/>
<sequence>MTQKENEFNNLINNNSQLLTSAADILQQIFENFSGLLEDISKLSFKNDVEQSSNIFEINQCKRKVSEYIHQANQSLHIEIPNLLEVVKESKQKIIEYEEIIKNYENDIEKLTERLKNAENKCTETKNSLEQQNTYSAAMGSTLAKMLWKTSKSQGAIQTYIDTGTMHPFLNLSHNTIAGFQDTYHENLPAPETFEVSYLLSLLGIYTNIVAQSIGRDYVLTHEIGVLGVKRILSYFGEMKMPSAHLLKRLILMFLYNLSITNEGAKLIAESETGIDNILKCLSVEHGDEIQGIALSLLVSLVNELDSHNFQKQLFMKLSQNDNFQKLMICKDVSLVTLCRKLLEKLENNTCSLFDF</sequence>
<evidence type="ECO:0008006" key="4">
    <source>
        <dbReference type="Google" id="ProtNLM"/>
    </source>
</evidence>
<dbReference type="EMBL" id="JADBJN010000003">
    <property type="protein sequence ID" value="KAG5671068.1"/>
    <property type="molecule type" value="Genomic_DNA"/>
</dbReference>
<reference evidence="2" key="1">
    <citation type="submission" date="2021-03" db="EMBL/GenBank/DDBJ databases">
        <title>Chromosome level genome of the anhydrobiotic midge Polypedilum vanderplanki.</title>
        <authorList>
            <person name="Yoshida Y."/>
            <person name="Kikawada T."/>
            <person name="Gusev O."/>
        </authorList>
    </citation>
    <scope>NUCLEOTIDE SEQUENCE</scope>
    <source>
        <strain evidence="2">NIAS01</strain>
        <tissue evidence="2">Whole body or cell culture</tissue>
    </source>
</reference>
<dbReference type="InterPro" id="IPR039584">
    <property type="entry name" value="HSF2BP"/>
</dbReference>
<name>A0A9J6BMH9_POLVA</name>
<protein>
    <recommendedName>
        <fullName evidence="4">Heat shock factor 2-binding protein</fullName>
    </recommendedName>
</protein>
<feature type="coiled-coil region" evidence="1">
    <location>
        <begin position="87"/>
        <end position="135"/>
    </location>
</feature>
<evidence type="ECO:0000313" key="2">
    <source>
        <dbReference type="EMBL" id="KAG5671068.1"/>
    </source>
</evidence>
<keyword evidence="1" id="KW-0175">Coiled coil</keyword>
<evidence type="ECO:0000313" key="3">
    <source>
        <dbReference type="Proteomes" id="UP001107558"/>
    </source>
</evidence>
<keyword evidence="3" id="KW-1185">Reference proteome</keyword>
<dbReference type="Proteomes" id="UP001107558">
    <property type="component" value="Chromosome 3"/>
</dbReference>
<dbReference type="OrthoDB" id="10065854at2759"/>
<evidence type="ECO:0000256" key="1">
    <source>
        <dbReference type="SAM" id="Coils"/>
    </source>
</evidence>
<gene>
    <name evidence="2" type="ORF">PVAND_001282</name>
</gene>